<sequence>KCFKPIKNIFFRPDNSVEIITKNINYFNFNIKISCPLQILYKAEEYGIEPSLSRLIMNELSKGDECIDIGANYGFITMIMAKAVGIDGNVYSYESDPMIYPILLNNINDNNINNICSTENYFISNNKMNNKKTVDDLLLIKSKSIKLIKIDTDGSDYNCLLGAEKLIHRDMPIIIIEMNENAQKIYRKLCSLGYEYYYDQYYNSINLEEFPINLIASFQPLTTL</sequence>
<dbReference type="NCBIfam" id="TIGR01444">
    <property type="entry name" value="fkbM_fam"/>
    <property type="match status" value="1"/>
</dbReference>
<evidence type="ECO:0000259" key="1">
    <source>
        <dbReference type="Pfam" id="PF05050"/>
    </source>
</evidence>
<feature type="non-terminal residue" evidence="2">
    <location>
        <position position="1"/>
    </location>
</feature>
<dbReference type="Pfam" id="PF05050">
    <property type="entry name" value="Methyltransf_21"/>
    <property type="match status" value="1"/>
</dbReference>
<gene>
    <name evidence="2" type="ORF">METZ01_LOCUS495839</name>
</gene>
<reference evidence="2" key="1">
    <citation type="submission" date="2018-05" db="EMBL/GenBank/DDBJ databases">
        <authorList>
            <person name="Lanie J.A."/>
            <person name="Ng W.-L."/>
            <person name="Kazmierczak K.M."/>
            <person name="Andrzejewski T.M."/>
            <person name="Davidsen T.M."/>
            <person name="Wayne K.J."/>
            <person name="Tettelin H."/>
            <person name="Glass J.I."/>
            <person name="Rusch D."/>
            <person name="Podicherti R."/>
            <person name="Tsui H.-C.T."/>
            <person name="Winkler M.E."/>
        </authorList>
    </citation>
    <scope>NUCLEOTIDE SEQUENCE</scope>
</reference>
<feature type="domain" description="Methyltransferase FkbM" evidence="1">
    <location>
        <begin position="132"/>
        <end position="196"/>
    </location>
</feature>
<dbReference type="InterPro" id="IPR006342">
    <property type="entry name" value="FkbM_mtfrase"/>
</dbReference>
<evidence type="ECO:0000313" key="2">
    <source>
        <dbReference type="EMBL" id="SVE42985.1"/>
    </source>
</evidence>
<proteinExistence type="predicted"/>
<dbReference type="PANTHER" id="PTHR34203">
    <property type="entry name" value="METHYLTRANSFERASE, FKBM FAMILY PROTEIN"/>
    <property type="match status" value="1"/>
</dbReference>
<dbReference type="AlphaFoldDB" id="A0A383DFF2"/>
<dbReference type="InterPro" id="IPR052514">
    <property type="entry name" value="SAM-dependent_MTase"/>
</dbReference>
<organism evidence="2">
    <name type="scientific">marine metagenome</name>
    <dbReference type="NCBI Taxonomy" id="408172"/>
    <lineage>
        <taxon>unclassified sequences</taxon>
        <taxon>metagenomes</taxon>
        <taxon>ecological metagenomes</taxon>
    </lineage>
</organism>
<dbReference type="PANTHER" id="PTHR34203:SF15">
    <property type="entry name" value="SLL1173 PROTEIN"/>
    <property type="match status" value="1"/>
</dbReference>
<dbReference type="SUPFAM" id="SSF53335">
    <property type="entry name" value="S-adenosyl-L-methionine-dependent methyltransferases"/>
    <property type="match status" value="1"/>
</dbReference>
<dbReference type="EMBL" id="UINC01216726">
    <property type="protein sequence ID" value="SVE42985.1"/>
    <property type="molecule type" value="Genomic_DNA"/>
</dbReference>
<name>A0A383DFF2_9ZZZZ</name>
<dbReference type="Gene3D" id="3.40.50.150">
    <property type="entry name" value="Vaccinia Virus protein VP39"/>
    <property type="match status" value="2"/>
</dbReference>
<protein>
    <recommendedName>
        <fullName evidence="1">Methyltransferase FkbM domain-containing protein</fullName>
    </recommendedName>
</protein>
<accession>A0A383DFF2</accession>
<dbReference type="InterPro" id="IPR029063">
    <property type="entry name" value="SAM-dependent_MTases_sf"/>
</dbReference>